<evidence type="ECO:0008006" key="6">
    <source>
        <dbReference type="Google" id="ProtNLM"/>
    </source>
</evidence>
<dbReference type="FunFam" id="1.20.1160.11:FF:000001">
    <property type="entry name" value="Paired amphipathic helix protein Sin3"/>
    <property type="match status" value="1"/>
</dbReference>
<dbReference type="SUPFAM" id="SSF47762">
    <property type="entry name" value="PAH2 domain"/>
    <property type="match status" value="2"/>
</dbReference>
<accession>A0A2Z6PKC5</accession>
<sequence>MKDSSNETSQMSLDQANMYLTEIKDAFKEDLGKFNEFLKSMRDFTTRRIDMVGLKSRVKELFKGHNQLLMKFNAFLPNEAEVEDEDEDEVSSQRQPIVNVEYAMKYVLNVKTKFRHNPQIYKSFVDIIKMYKNKDKSAEEVRQMVISLFEGHQDLVDGFMVFHG</sequence>
<gene>
    <name evidence="4" type="ORF">TSUD_412450</name>
</gene>
<protein>
    <recommendedName>
        <fullName evidence="6">Histone deacetylase interacting domain-containing protein</fullName>
    </recommendedName>
</protein>
<organism evidence="4 5">
    <name type="scientific">Trifolium subterraneum</name>
    <name type="common">Subterranean clover</name>
    <dbReference type="NCBI Taxonomy" id="3900"/>
    <lineage>
        <taxon>Eukaryota</taxon>
        <taxon>Viridiplantae</taxon>
        <taxon>Streptophyta</taxon>
        <taxon>Embryophyta</taxon>
        <taxon>Tracheophyta</taxon>
        <taxon>Spermatophyta</taxon>
        <taxon>Magnoliopsida</taxon>
        <taxon>eudicotyledons</taxon>
        <taxon>Gunneridae</taxon>
        <taxon>Pentapetalae</taxon>
        <taxon>rosids</taxon>
        <taxon>fabids</taxon>
        <taxon>Fabales</taxon>
        <taxon>Fabaceae</taxon>
        <taxon>Papilionoideae</taxon>
        <taxon>50 kb inversion clade</taxon>
        <taxon>NPAAA clade</taxon>
        <taxon>Hologalegina</taxon>
        <taxon>IRL clade</taxon>
        <taxon>Trifolieae</taxon>
        <taxon>Trifolium</taxon>
    </lineage>
</organism>
<name>A0A2Z6PKC5_TRISU</name>
<dbReference type="Pfam" id="PF02671">
    <property type="entry name" value="PAH"/>
    <property type="match status" value="2"/>
</dbReference>
<evidence type="ECO:0000256" key="1">
    <source>
        <dbReference type="ARBA" id="ARBA00004123"/>
    </source>
</evidence>
<dbReference type="GO" id="GO:0003714">
    <property type="term" value="F:transcription corepressor activity"/>
    <property type="evidence" value="ECO:0007669"/>
    <property type="project" value="InterPro"/>
</dbReference>
<evidence type="ECO:0000256" key="2">
    <source>
        <dbReference type="ARBA" id="ARBA00023242"/>
    </source>
</evidence>
<dbReference type="InterPro" id="IPR039774">
    <property type="entry name" value="Sin3-like"/>
</dbReference>
<keyword evidence="2 3" id="KW-0539">Nucleus</keyword>
<dbReference type="Gene3D" id="1.20.1160.11">
    <property type="entry name" value="Paired amphipathic helix"/>
    <property type="match status" value="2"/>
</dbReference>
<dbReference type="AlphaFoldDB" id="A0A2Z6PKC5"/>
<dbReference type="GO" id="GO:0005634">
    <property type="term" value="C:nucleus"/>
    <property type="evidence" value="ECO:0007669"/>
    <property type="project" value="UniProtKB-SubCell"/>
</dbReference>
<reference evidence="5" key="1">
    <citation type="journal article" date="2017" name="Front. Plant Sci.">
        <title>Climate Clever Clovers: New Paradigm to Reduce the Environmental Footprint of Ruminants by Breeding Low Methanogenic Forages Utilizing Haplotype Variation.</title>
        <authorList>
            <person name="Kaur P."/>
            <person name="Appels R."/>
            <person name="Bayer P.E."/>
            <person name="Keeble-Gagnere G."/>
            <person name="Wang J."/>
            <person name="Hirakawa H."/>
            <person name="Shirasawa K."/>
            <person name="Vercoe P."/>
            <person name="Stefanova K."/>
            <person name="Durmic Z."/>
            <person name="Nichols P."/>
            <person name="Revell C."/>
            <person name="Isobe S.N."/>
            <person name="Edwards D."/>
            <person name="Erskine W."/>
        </authorList>
    </citation>
    <scope>NUCLEOTIDE SEQUENCE [LARGE SCALE GENOMIC DNA]</scope>
    <source>
        <strain evidence="5">cv. Daliak</strain>
    </source>
</reference>
<dbReference type="PROSITE" id="PS51477">
    <property type="entry name" value="PAH"/>
    <property type="match status" value="2"/>
</dbReference>
<proteinExistence type="predicted"/>
<dbReference type="InterPro" id="IPR036600">
    <property type="entry name" value="PAH_sf"/>
</dbReference>
<dbReference type="InterPro" id="IPR003822">
    <property type="entry name" value="PAH"/>
</dbReference>
<comment type="subcellular location">
    <subcellularLocation>
        <location evidence="1 3">Nucleus</location>
    </subcellularLocation>
</comment>
<evidence type="ECO:0000256" key="3">
    <source>
        <dbReference type="PROSITE-ProRule" id="PRU00810"/>
    </source>
</evidence>
<evidence type="ECO:0000313" key="4">
    <source>
        <dbReference type="EMBL" id="GAU51252.1"/>
    </source>
</evidence>
<dbReference type="EMBL" id="DF975038">
    <property type="protein sequence ID" value="GAU51252.1"/>
    <property type="molecule type" value="Genomic_DNA"/>
</dbReference>
<dbReference type="OrthoDB" id="4728498at2759"/>
<dbReference type="Proteomes" id="UP000242715">
    <property type="component" value="Unassembled WGS sequence"/>
</dbReference>
<keyword evidence="5" id="KW-1185">Reference proteome</keyword>
<evidence type="ECO:0000313" key="5">
    <source>
        <dbReference type="Proteomes" id="UP000242715"/>
    </source>
</evidence>
<dbReference type="PANTHER" id="PTHR12346">
    <property type="entry name" value="SIN3B-RELATED"/>
    <property type="match status" value="1"/>
</dbReference>